<dbReference type="InterPro" id="IPR031856">
    <property type="entry name" value="YdaS_toxin-like"/>
</dbReference>
<evidence type="ECO:0000313" key="2">
    <source>
        <dbReference type="Proteomes" id="UP000198305"/>
    </source>
</evidence>
<keyword evidence="2" id="KW-1185">Reference proteome</keyword>
<dbReference type="AlphaFoldDB" id="A0A238YS59"/>
<organism evidence="1 2">
    <name type="scientific">Methylobacillus rhizosphaerae</name>
    <dbReference type="NCBI Taxonomy" id="551994"/>
    <lineage>
        <taxon>Bacteria</taxon>
        <taxon>Pseudomonadati</taxon>
        <taxon>Pseudomonadota</taxon>
        <taxon>Betaproteobacteria</taxon>
        <taxon>Nitrosomonadales</taxon>
        <taxon>Methylophilaceae</taxon>
        <taxon>Methylobacillus</taxon>
    </lineage>
</organism>
<dbReference type="EMBL" id="FZOA01000003">
    <property type="protein sequence ID" value="SNR73504.1"/>
    <property type="molecule type" value="Genomic_DNA"/>
</dbReference>
<dbReference type="OrthoDB" id="6446140at2"/>
<proteinExistence type="predicted"/>
<accession>A0A238YS59</accession>
<dbReference type="GO" id="GO:0003677">
    <property type="term" value="F:DNA binding"/>
    <property type="evidence" value="ECO:0007669"/>
    <property type="project" value="InterPro"/>
</dbReference>
<name>A0A238YS59_9PROT</name>
<dbReference type="Pfam" id="PF15943">
    <property type="entry name" value="YdaS_toxin"/>
    <property type="match status" value="1"/>
</dbReference>
<protein>
    <submittedName>
        <fullName evidence="1">Putative antitoxin of toxin-antitoxin system, YdaS/YdaT</fullName>
    </submittedName>
</protein>
<evidence type="ECO:0000313" key="1">
    <source>
        <dbReference type="EMBL" id="SNR73504.1"/>
    </source>
</evidence>
<dbReference type="InterPro" id="IPR010982">
    <property type="entry name" value="Lambda_DNA-bd_dom_sf"/>
</dbReference>
<dbReference type="Proteomes" id="UP000198305">
    <property type="component" value="Unassembled WGS sequence"/>
</dbReference>
<gene>
    <name evidence="1" type="ORF">SAMN05192560_0760</name>
</gene>
<sequence>MSNIQNPLLRAIDICSGVSSLAAAIGENQTTVSMWKSRDSVPSKYWDAIESAVSSKVTAIDFLEYERAKKLAISAA</sequence>
<reference evidence="2" key="1">
    <citation type="submission" date="2017-06" db="EMBL/GenBank/DDBJ databases">
        <authorList>
            <person name="Varghese N."/>
            <person name="Submissions S."/>
        </authorList>
    </citation>
    <scope>NUCLEOTIDE SEQUENCE [LARGE SCALE GENOMIC DNA]</scope>
    <source>
        <strain evidence="2">Ca-68</strain>
    </source>
</reference>
<dbReference type="SUPFAM" id="SSF47413">
    <property type="entry name" value="lambda repressor-like DNA-binding domains"/>
    <property type="match status" value="1"/>
</dbReference>
<dbReference type="RefSeq" id="WP_143738684.1">
    <property type="nucleotide sequence ID" value="NZ_FZOA01000003.1"/>
</dbReference>
<dbReference type="Gene3D" id="1.10.260.40">
    <property type="entry name" value="lambda repressor-like DNA-binding domains"/>
    <property type="match status" value="1"/>
</dbReference>